<dbReference type="Proteomes" id="UP000824219">
    <property type="component" value="Linkage Group LG06"/>
</dbReference>
<accession>A0A9D3NYB4</accession>
<dbReference type="OrthoDB" id="9993736at2759"/>
<dbReference type="GO" id="GO:0005886">
    <property type="term" value="C:plasma membrane"/>
    <property type="evidence" value="ECO:0007669"/>
    <property type="project" value="TreeGrafter"/>
</dbReference>
<dbReference type="Pfam" id="PF01275">
    <property type="entry name" value="Myelin_PLP"/>
    <property type="match status" value="1"/>
</dbReference>
<dbReference type="PROSITE" id="PS00575">
    <property type="entry name" value="MYELIN_PLP_1"/>
    <property type="match status" value="1"/>
</dbReference>
<reference evidence="7 8" key="1">
    <citation type="submission" date="2021-06" db="EMBL/GenBank/DDBJ databases">
        <title>Chromosome-level genome assembly of the red-tail catfish (Hemibagrus wyckioides).</title>
        <authorList>
            <person name="Shao F."/>
        </authorList>
    </citation>
    <scope>NUCLEOTIDE SEQUENCE [LARGE SCALE GENOMIC DNA]</scope>
    <source>
        <strain evidence="7">EC202008001</strain>
        <tissue evidence="7">Blood</tissue>
    </source>
</reference>
<dbReference type="GO" id="GO:0043209">
    <property type="term" value="C:myelin sheath"/>
    <property type="evidence" value="ECO:0007669"/>
    <property type="project" value="TreeGrafter"/>
</dbReference>
<protein>
    <recommendedName>
        <fullName evidence="9">Neuronal membrane glycoprotein M6-b</fullName>
    </recommendedName>
</protein>
<dbReference type="GO" id="GO:0022010">
    <property type="term" value="P:central nervous system myelination"/>
    <property type="evidence" value="ECO:0007669"/>
    <property type="project" value="TreeGrafter"/>
</dbReference>
<dbReference type="PROSITE" id="PS01004">
    <property type="entry name" value="MYELIN_PLP_2"/>
    <property type="match status" value="1"/>
</dbReference>
<evidence type="ECO:0000256" key="4">
    <source>
        <dbReference type="ARBA" id="ARBA00022989"/>
    </source>
</evidence>
<proteinExistence type="inferred from homology"/>
<dbReference type="AlphaFoldDB" id="A0A9D3NYB4"/>
<feature type="transmembrane region" description="Helical" evidence="6">
    <location>
        <begin position="67"/>
        <end position="92"/>
    </location>
</feature>
<evidence type="ECO:0000313" key="7">
    <source>
        <dbReference type="EMBL" id="KAG7331406.1"/>
    </source>
</evidence>
<keyword evidence="4 6" id="KW-1133">Transmembrane helix</keyword>
<sequence>MGCVDCCIKCLGGVPYASLLATILCFSGVALFCGCGHVALSGTLTILENNFYRNPSETSMLTDIIYLLQYVIYGIASFFFLYGIILLAEGFYTTSAVKELHGEFKTTICGRCISAMFVFLTYVLGVAWLGVFGFSSIPVFLFYNIWSTCASMASSSPANSSVCVDMRQYGIIPWNATPGVACGSTLLDICNSNEFYLSYHLYIVACAGAGATVIAMIHYLMILSANWAYLKDASQMHAYQDIKTKEEQELQDIQSRSKECLNSYS</sequence>
<evidence type="ECO:0000256" key="6">
    <source>
        <dbReference type="SAM" id="Phobius"/>
    </source>
</evidence>
<dbReference type="GO" id="GO:0019911">
    <property type="term" value="F:structural constituent of myelin sheath"/>
    <property type="evidence" value="ECO:0007669"/>
    <property type="project" value="TreeGrafter"/>
</dbReference>
<comment type="similarity">
    <text evidence="2">Belongs to the myelin proteolipid protein family.</text>
</comment>
<evidence type="ECO:0000256" key="3">
    <source>
        <dbReference type="ARBA" id="ARBA00022692"/>
    </source>
</evidence>
<feature type="transmembrane region" description="Helical" evidence="6">
    <location>
        <begin position="113"/>
        <end position="146"/>
    </location>
</feature>
<organism evidence="7 8">
    <name type="scientific">Hemibagrus wyckioides</name>
    <dbReference type="NCBI Taxonomy" id="337641"/>
    <lineage>
        <taxon>Eukaryota</taxon>
        <taxon>Metazoa</taxon>
        <taxon>Chordata</taxon>
        <taxon>Craniata</taxon>
        <taxon>Vertebrata</taxon>
        <taxon>Euteleostomi</taxon>
        <taxon>Actinopterygii</taxon>
        <taxon>Neopterygii</taxon>
        <taxon>Teleostei</taxon>
        <taxon>Ostariophysi</taxon>
        <taxon>Siluriformes</taxon>
        <taxon>Bagridae</taxon>
        <taxon>Hemibagrus</taxon>
    </lineage>
</organism>
<gene>
    <name evidence="7" type="ORF">KOW79_005375</name>
</gene>
<dbReference type="GO" id="GO:0061564">
    <property type="term" value="P:axon development"/>
    <property type="evidence" value="ECO:0007669"/>
    <property type="project" value="TreeGrafter"/>
</dbReference>
<feature type="transmembrane region" description="Helical" evidence="6">
    <location>
        <begin position="19"/>
        <end position="47"/>
    </location>
</feature>
<dbReference type="EMBL" id="JAHKSW010000006">
    <property type="protein sequence ID" value="KAG7331406.1"/>
    <property type="molecule type" value="Genomic_DNA"/>
</dbReference>
<evidence type="ECO:0000256" key="1">
    <source>
        <dbReference type="ARBA" id="ARBA00004141"/>
    </source>
</evidence>
<evidence type="ECO:0000256" key="2">
    <source>
        <dbReference type="ARBA" id="ARBA00010595"/>
    </source>
</evidence>
<dbReference type="PANTHER" id="PTHR11683">
    <property type="entry name" value="MYELIN PROTEOLIPID"/>
    <property type="match status" value="1"/>
</dbReference>
<dbReference type="PRINTS" id="PR00214">
    <property type="entry name" value="MYELINPLP"/>
</dbReference>
<keyword evidence="8" id="KW-1185">Reference proteome</keyword>
<evidence type="ECO:0000313" key="8">
    <source>
        <dbReference type="Proteomes" id="UP000824219"/>
    </source>
</evidence>
<feature type="transmembrane region" description="Helical" evidence="6">
    <location>
        <begin position="201"/>
        <end position="222"/>
    </location>
</feature>
<name>A0A9D3NYB4_9TELE</name>
<comment type="subcellular location">
    <subcellularLocation>
        <location evidence="1">Membrane</location>
        <topology evidence="1">Multi-pass membrane protein</topology>
    </subcellularLocation>
</comment>
<dbReference type="InterPro" id="IPR001614">
    <property type="entry name" value="Myelin_PLP"/>
</dbReference>
<dbReference type="SMART" id="SM00002">
    <property type="entry name" value="PLP"/>
    <property type="match status" value="1"/>
</dbReference>
<evidence type="ECO:0008006" key="9">
    <source>
        <dbReference type="Google" id="ProtNLM"/>
    </source>
</evidence>
<dbReference type="InterPro" id="IPR018237">
    <property type="entry name" value="Myelin_PLP_CS"/>
</dbReference>
<keyword evidence="5 6" id="KW-0472">Membrane</keyword>
<comment type="caution">
    <text evidence="7">The sequence shown here is derived from an EMBL/GenBank/DDBJ whole genome shotgun (WGS) entry which is preliminary data.</text>
</comment>
<evidence type="ECO:0000256" key="5">
    <source>
        <dbReference type="ARBA" id="ARBA00023136"/>
    </source>
</evidence>
<dbReference type="PANTHER" id="PTHR11683:SF10">
    <property type="entry name" value="NEURONAL MEMBRANE GLYCOPROTEIN M6-B"/>
    <property type="match status" value="1"/>
</dbReference>
<keyword evidence="3 6" id="KW-0812">Transmembrane</keyword>